<feature type="binding site" evidence="11">
    <location>
        <position position="260"/>
    </location>
    <ligand>
        <name>1-deoxy-D-xylulose 5-phosphate</name>
        <dbReference type="ChEBI" id="CHEBI:57792"/>
    </ligand>
</feature>
<comment type="similarity">
    <text evidence="11">Belongs to the PNP synthase family.</text>
</comment>
<comment type="function">
    <text evidence="10">Single strand-specific metallo-endoribonuclease involved in late-stage 70S ribosome quality control and in maturation of the 3' terminus of the 16S rRNA.</text>
</comment>
<feature type="binding site" evidence="11">
    <location>
        <begin position="169"/>
        <end position="170"/>
    </location>
    <ligand>
        <name>1-deoxy-D-xylulose 5-phosphate</name>
        <dbReference type="ChEBI" id="CHEBI:57792"/>
    </ligand>
</feature>
<dbReference type="Pfam" id="PF02130">
    <property type="entry name" value="YbeY"/>
    <property type="match status" value="1"/>
</dbReference>
<dbReference type="InterPro" id="IPR023091">
    <property type="entry name" value="MetalPrtase_cat_dom_sf_prd"/>
</dbReference>
<dbReference type="Proteomes" id="UP000886101">
    <property type="component" value="Unassembled WGS sequence"/>
</dbReference>
<evidence type="ECO:0000256" key="10">
    <source>
        <dbReference type="HAMAP-Rule" id="MF_00009"/>
    </source>
</evidence>
<feature type="active site" description="Proton donor" evidence="11">
    <location>
        <position position="351"/>
    </location>
</feature>
<dbReference type="InterPro" id="IPR013785">
    <property type="entry name" value="Aldolase_TIM"/>
</dbReference>
<comment type="subcellular location">
    <subcellularLocation>
        <location evidence="10">Cytoplasm</location>
    </subcellularLocation>
</comment>
<evidence type="ECO:0000256" key="9">
    <source>
        <dbReference type="ARBA" id="ARBA00023096"/>
    </source>
</evidence>
<proteinExistence type="inferred from homology"/>
<feature type="binding site" evidence="10">
    <location>
        <position position="121"/>
    </location>
    <ligand>
        <name>Zn(2+)</name>
        <dbReference type="ChEBI" id="CHEBI:29105"/>
        <note>catalytic</note>
    </ligand>
</feature>
<dbReference type="NCBIfam" id="NF003627">
    <property type="entry name" value="PRK05265.1-5"/>
    <property type="match status" value="1"/>
</dbReference>
<feature type="binding site" evidence="11">
    <location>
        <position position="352"/>
    </location>
    <ligand>
        <name>3-amino-2-oxopropyl phosphate</name>
        <dbReference type="ChEBI" id="CHEBI:57279"/>
    </ligand>
</feature>
<accession>A0A7V5U221</accession>
<dbReference type="Pfam" id="PF03740">
    <property type="entry name" value="PdxJ"/>
    <property type="match status" value="1"/>
</dbReference>
<dbReference type="GO" id="GO:0004222">
    <property type="term" value="F:metalloendopeptidase activity"/>
    <property type="evidence" value="ECO:0007669"/>
    <property type="project" value="InterPro"/>
</dbReference>
<sequence>MPVEILNYQKKSLPLAWLRRKLEEALALLHIPDKEANFVFVDDETITHYNQFYLGRPYPTNVISFSQREGPFAGVQPRLLGDVLISVDTALREAELYGIPKRHYLLLLAVHGLLHLLGHEHERGRYAAKLMLDKEYAVMAQLLGEKARKTLNFLLRREYMPAKLAVNVDHVATVREARKVHYPDPVHAAVLAELGGAHGIVVHLREDRRHIQDRDVRLLREIVKTKLILEMAATEEMIKFAKEVRPDQVTLVPERRQEITTEGGLKVKGRTAKVREVVEELKEVGLKVSIFIDPDPQQLKAAAKTGADVVELHTGHYAEASGPEEMDLEFARLEEAARVAKDLGFEVHAGHGLHYHNISPVAAIPEIEEFSIGHAIVARAIMVGMKEAVREMLCLIERAR</sequence>
<dbReference type="NCBIfam" id="NF003623">
    <property type="entry name" value="PRK05265.1-1"/>
    <property type="match status" value="1"/>
</dbReference>
<comment type="cofactor">
    <cofactor evidence="10">
        <name>Zn(2+)</name>
        <dbReference type="ChEBI" id="CHEBI:29105"/>
    </cofactor>
    <text evidence="10">Binds 1 zinc ion.</text>
</comment>
<dbReference type="NCBIfam" id="NF003626">
    <property type="entry name" value="PRK05265.1-4"/>
    <property type="match status" value="1"/>
</dbReference>
<evidence type="ECO:0000256" key="4">
    <source>
        <dbReference type="ARBA" id="ARBA00022722"/>
    </source>
</evidence>
<feature type="binding site" evidence="11">
    <location>
        <begin position="373"/>
        <end position="374"/>
    </location>
    <ligand>
        <name>3-amino-2-oxopropyl phosphate</name>
        <dbReference type="ChEBI" id="CHEBI:57279"/>
    </ligand>
</feature>
<comment type="subunit">
    <text evidence="11">Homooctamer; tetramer of dimers.</text>
</comment>
<feature type="binding site" evidence="11">
    <location>
        <position position="178"/>
    </location>
    <ligand>
        <name>3-amino-2-oxopropyl phosphate</name>
        <dbReference type="ChEBI" id="CHEBI:57279"/>
    </ligand>
</feature>
<evidence type="ECO:0000256" key="5">
    <source>
        <dbReference type="ARBA" id="ARBA00022723"/>
    </source>
</evidence>
<dbReference type="SUPFAM" id="SSF55486">
    <property type="entry name" value="Metalloproteases ('zincins'), catalytic domain"/>
    <property type="match status" value="1"/>
</dbReference>
<evidence type="ECO:0000313" key="12">
    <source>
        <dbReference type="EMBL" id="HHI96481.1"/>
    </source>
</evidence>
<evidence type="ECO:0000256" key="1">
    <source>
        <dbReference type="ARBA" id="ARBA00010875"/>
    </source>
</evidence>
<dbReference type="GO" id="GO:0008270">
    <property type="term" value="F:zinc ion binding"/>
    <property type="evidence" value="ECO:0007669"/>
    <property type="project" value="UniProtKB-UniRule"/>
</dbReference>
<dbReference type="SUPFAM" id="SSF63892">
    <property type="entry name" value="Pyridoxine 5'-phosphate synthase"/>
    <property type="match status" value="1"/>
</dbReference>
<evidence type="ECO:0000256" key="8">
    <source>
        <dbReference type="ARBA" id="ARBA00022833"/>
    </source>
</evidence>
<dbReference type="UniPathway" id="UPA00244">
    <property type="reaction ID" value="UER00313"/>
</dbReference>
<gene>
    <name evidence="11" type="primary">pdxJ</name>
    <name evidence="10" type="synonym">ybeY</name>
    <name evidence="12" type="ORF">ENJ96_01360</name>
</gene>
<dbReference type="CDD" id="cd00003">
    <property type="entry name" value="PNPsynthase"/>
    <property type="match status" value="1"/>
</dbReference>
<keyword evidence="10" id="KW-0690">Ribosome biogenesis</keyword>
<feature type="binding site" evidence="11">
    <location>
        <position position="205"/>
    </location>
    <ligand>
        <name>1-deoxy-D-xylulose 5-phosphate</name>
        <dbReference type="ChEBI" id="CHEBI:57792"/>
    </ligand>
</feature>
<keyword evidence="9 11" id="KW-0664">Pyridoxine biosynthesis</keyword>
<dbReference type="NCBIfam" id="NF003625">
    <property type="entry name" value="PRK05265.1-3"/>
    <property type="match status" value="1"/>
</dbReference>
<dbReference type="Gene3D" id="3.20.20.70">
    <property type="entry name" value="Aldolase class I"/>
    <property type="match status" value="1"/>
</dbReference>
<evidence type="ECO:0000256" key="6">
    <source>
        <dbReference type="ARBA" id="ARBA00022759"/>
    </source>
</evidence>
<evidence type="ECO:0000256" key="3">
    <source>
        <dbReference type="ARBA" id="ARBA00022679"/>
    </source>
</evidence>
<feature type="active site" description="Proton acceptor" evidence="11">
    <location>
        <position position="203"/>
    </location>
</feature>
<dbReference type="AlphaFoldDB" id="A0A7V5U221"/>
<dbReference type="InterPro" id="IPR020549">
    <property type="entry name" value="YbeY_CS"/>
</dbReference>
<dbReference type="EC" id="3.1.-.-" evidence="10"/>
<dbReference type="PANTHER" id="PTHR30456">
    <property type="entry name" value="PYRIDOXINE 5'-PHOSPHATE SYNTHASE"/>
    <property type="match status" value="1"/>
</dbReference>
<feature type="binding site" evidence="11">
    <location>
        <position position="210"/>
    </location>
    <ligand>
        <name>1-deoxy-D-xylulose 5-phosphate</name>
        <dbReference type="ChEBI" id="CHEBI:57792"/>
    </ligand>
</feature>
<dbReference type="GO" id="GO:0004521">
    <property type="term" value="F:RNA endonuclease activity"/>
    <property type="evidence" value="ECO:0007669"/>
    <property type="project" value="UniProtKB-UniRule"/>
</dbReference>
<dbReference type="InterPro" id="IPR002036">
    <property type="entry name" value="YbeY"/>
</dbReference>
<feature type="binding site" evidence="10">
    <location>
        <position position="111"/>
    </location>
    <ligand>
        <name>Zn(2+)</name>
        <dbReference type="ChEBI" id="CHEBI:29105"/>
        <note>catalytic</note>
    </ligand>
</feature>
<comment type="pathway">
    <text evidence="11">Cofactor biosynthesis; pyridoxine 5'-phosphate biosynthesis; pyridoxine 5'-phosphate from D-erythrose 4-phosphate: step 5/5.</text>
</comment>
<keyword evidence="7 10" id="KW-0378">Hydrolase</keyword>
<evidence type="ECO:0000256" key="11">
    <source>
        <dbReference type="HAMAP-Rule" id="MF_00279"/>
    </source>
</evidence>
<keyword evidence="10" id="KW-0698">rRNA processing</keyword>
<dbReference type="PANTHER" id="PTHR30456:SF0">
    <property type="entry name" value="PYRIDOXINE 5'-PHOSPHATE SYNTHASE"/>
    <property type="match status" value="1"/>
</dbReference>
<keyword evidence="3 11" id="KW-0808">Transferase</keyword>
<feature type="binding site" evidence="11">
    <location>
        <position position="167"/>
    </location>
    <ligand>
        <name>3-amino-2-oxopropyl phosphate</name>
        <dbReference type="ChEBI" id="CHEBI:57279"/>
    </ligand>
</feature>
<dbReference type="GO" id="GO:0005829">
    <property type="term" value="C:cytosol"/>
    <property type="evidence" value="ECO:0007669"/>
    <property type="project" value="TreeGrafter"/>
</dbReference>
<dbReference type="GO" id="GO:0006364">
    <property type="term" value="P:rRNA processing"/>
    <property type="evidence" value="ECO:0007669"/>
    <property type="project" value="UniProtKB-UniRule"/>
</dbReference>
<keyword evidence="6 10" id="KW-0255">Endonuclease</keyword>
<dbReference type="HAMAP" id="MF_00279">
    <property type="entry name" value="PdxJ"/>
    <property type="match status" value="1"/>
</dbReference>
<keyword evidence="2 10" id="KW-0963">Cytoplasm</keyword>
<feature type="active site" description="Proton acceptor" evidence="11">
    <location>
        <position position="230"/>
    </location>
</feature>
<feature type="site" description="Transition state stabilizer" evidence="11">
    <location>
        <position position="311"/>
    </location>
</feature>
<keyword evidence="5 10" id="KW-0479">Metal-binding</keyword>
<keyword evidence="4 10" id="KW-0540">Nuclease</keyword>
<evidence type="ECO:0000256" key="2">
    <source>
        <dbReference type="ARBA" id="ARBA00022490"/>
    </source>
</evidence>
<comment type="caution">
    <text evidence="12">The sequence shown here is derived from an EMBL/GenBank/DDBJ whole genome shotgun (WGS) entry which is preliminary data.</text>
</comment>
<dbReference type="InterPro" id="IPR004569">
    <property type="entry name" value="PyrdxlP_synth_PdxJ"/>
</dbReference>
<comment type="similarity">
    <text evidence="1 10">Belongs to the endoribonuclease YbeY family.</text>
</comment>
<dbReference type="NCBIfam" id="TIGR00043">
    <property type="entry name" value="rRNA maturation RNase YbeY"/>
    <property type="match status" value="1"/>
</dbReference>
<dbReference type="InterPro" id="IPR036130">
    <property type="entry name" value="Pyridoxine-5'_phos_synth"/>
</dbReference>
<dbReference type="GO" id="GO:0008615">
    <property type="term" value="P:pyridoxine biosynthetic process"/>
    <property type="evidence" value="ECO:0007669"/>
    <property type="project" value="UniProtKB-UniRule"/>
</dbReference>
<organism evidence="12">
    <name type="scientific">Thermodesulfatator atlanticus</name>
    <dbReference type="NCBI Taxonomy" id="501497"/>
    <lineage>
        <taxon>Bacteria</taxon>
        <taxon>Pseudomonadati</taxon>
        <taxon>Thermodesulfobacteriota</taxon>
        <taxon>Thermodesulfobacteria</taxon>
        <taxon>Thermodesulfobacteriales</taxon>
        <taxon>Thermodesulfatatoraceae</taxon>
        <taxon>Thermodesulfatator</taxon>
    </lineage>
</organism>
<keyword evidence="8 10" id="KW-0862">Zinc</keyword>
<dbReference type="PROSITE" id="PS01306">
    <property type="entry name" value="UPF0054"/>
    <property type="match status" value="1"/>
</dbReference>
<dbReference type="EMBL" id="DROK01000038">
    <property type="protein sequence ID" value="HHI96481.1"/>
    <property type="molecule type" value="Genomic_DNA"/>
</dbReference>
<dbReference type="HAMAP" id="MF_00009">
    <property type="entry name" value="Endoribonucl_YbeY"/>
    <property type="match status" value="1"/>
</dbReference>
<dbReference type="Gene3D" id="3.40.390.30">
    <property type="entry name" value="Metalloproteases ('zincins'), catalytic domain"/>
    <property type="match status" value="1"/>
</dbReference>
<feature type="binding site" evidence="10">
    <location>
        <position position="115"/>
    </location>
    <ligand>
        <name>Zn(2+)</name>
        <dbReference type="ChEBI" id="CHEBI:29105"/>
        <note>catalytic</note>
    </ligand>
</feature>
<reference evidence="12" key="1">
    <citation type="journal article" date="2020" name="mSystems">
        <title>Genome- and Community-Level Interaction Insights into Carbon Utilization and Element Cycling Functions of Hydrothermarchaeota in Hydrothermal Sediment.</title>
        <authorList>
            <person name="Zhou Z."/>
            <person name="Liu Y."/>
            <person name="Xu W."/>
            <person name="Pan J."/>
            <person name="Luo Z.H."/>
            <person name="Li M."/>
        </authorList>
    </citation>
    <scope>NUCLEOTIDE SEQUENCE [LARGE SCALE GENOMIC DNA]</scope>
    <source>
        <strain evidence="12">HyVt-533</strain>
    </source>
</reference>
<protein>
    <recommendedName>
        <fullName evidence="10 11">Multifunctional fusion protein</fullName>
    </recommendedName>
    <domain>
        <recommendedName>
            <fullName evidence="11">Pyridoxine 5'-phosphate synthase</fullName>
            <shortName evidence="11">PNP synthase</shortName>
            <ecNumber evidence="11">2.6.99.2</ecNumber>
        </recommendedName>
    </domain>
    <domain>
        <recommendedName>
            <fullName evidence="10">Endoribonuclease YbeY</fullName>
            <ecNumber evidence="10">3.1.-.-</ecNumber>
        </recommendedName>
    </domain>
</protein>
<evidence type="ECO:0000256" key="7">
    <source>
        <dbReference type="ARBA" id="ARBA00022801"/>
    </source>
</evidence>
<comment type="catalytic activity">
    <reaction evidence="11">
        <text>3-amino-2-oxopropyl phosphate + 1-deoxy-D-xylulose 5-phosphate = pyridoxine 5'-phosphate + phosphate + 2 H2O + H(+)</text>
        <dbReference type="Rhea" id="RHEA:15265"/>
        <dbReference type="ChEBI" id="CHEBI:15377"/>
        <dbReference type="ChEBI" id="CHEBI:15378"/>
        <dbReference type="ChEBI" id="CHEBI:43474"/>
        <dbReference type="ChEBI" id="CHEBI:57279"/>
        <dbReference type="ChEBI" id="CHEBI:57792"/>
        <dbReference type="ChEBI" id="CHEBI:58589"/>
        <dbReference type="EC" id="2.6.99.2"/>
    </reaction>
</comment>
<dbReference type="NCBIfam" id="TIGR00559">
    <property type="entry name" value="pdxJ"/>
    <property type="match status" value="1"/>
</dbReference>
<comment type="function">
    <text evidence="11">Catalyzes the complicated ring closure reaction between the two acyclic compounds 1-deoxy-D-xylulose-5-phosphate (DXP) and 3-amino-2-oxopropyl phosphate (1-amino-acetone-3-phosphate or AAP) to form pyridoxine 5'-phosphate (PNP) and inorganic phosphate.</text>
</comment>
<dbReference type="GO" id="GO:0033856">
    <property type="term" value="F:pyridoxine 5'-phosphate synthase activity"/>
    <property type="evidence" value="ECO:0007669"/>
    <property type="project" value="UniProtKB-UniRule"/>
</dbReference>
<name>A0A7V5U221_9BACT</name>
<dbReference type="EC" id="2.6.99.2" evidence="11"/>